<sequence length="35" mass="4079">MLYHNSPRSIRQLVCMNYPYYTPLVSVCNLSGKET</sequence>
<name>A0A517WI00_9PLAN</name>
<organism evidence="1 2">
    <name type="scientific">Gimesia chilikensis</name>
    <dbReference type="NCBI Taxonomy" id="2605989"/>
    <lineage>
        <taxon>Bacteria</taxon>
        <taxon>Pseudomonadati</taxon>
        <taxon>Planctomycetota</taxon>
        <taxon>Planctomycetia</taxon>
        <taxon>Planctomycetales</taxon>
        <taxon>Planctomycetaceae</taxon>
        <taxon>Gimesia</taxon>
    </lineage>
</organism>
<protein>
    <submittedName>
        <fullName evidence="1">Uncharacterized protein</fullName>
    </submittedName>
</protein>
<evidence type="ECO:0000313" key="2">
    <source>
        <dbReference type="Proteomes" id="UP000320722"/>
    </source>
</evidence>
<dbReference type="AlphaFoldDB" id="A0A517WI00"/>
<accession>A0A517WI00</accession>
<dbReference type="Proteomes" id="UP000320722">
    <property type="component" value="Chromosome"/>
</dbReference>
<gene>
    <name evidence="1" type="ORF">V6x_46160</name>
</gene>
<dbReference type="EMBL" id="CP036347">
    <property type="protein sequence ID" value="QDU04885.1"/>
    <property type="molecule type" value="Genomic_DNA"/>
</dbReference>
<proteinExistence type="predicted"/>
<reference evidence="1 2" key="1">
    <citation type="submission" date="2019-02" db="EMBL/GenBank/DDBJ databases">
        <title>Deep-cultivation of Planctomycetes and their phenomic and genomic characterization uncovers novel biology.</title>
        <authorList>
            <person name="Wiegand S."/>
            <person name="Jogler M."/>
            <person name="Boedeker C."/>
            <person name="Pinto D."/>
            <person name="Vollmers J."/>
            <person name="Rivas-Marin E."/>
            <person name="Kohn T."/>
            <person name="Peeters S.H."/>
            <person name="Heuer A."/>
            <person name="Rast P."/>
            <person name="Oberbeckmann S."/>
            <person name="Bunk B."/>
            <person name="Jeske O."/>
            <person name="Meyerdierks A."/>
            <person name="Storesund J.E."/>
            <person name="Kallscheuer N."/>
            <person name="Luecker S."/>
            <person name="Lage O.M."/>
            <person name="Pohl T."/>
            <person name="Merkel B.J."/>
            <person name="Hornburger P."/>
            <person name="Mueller R.-W."/>
            <person name="Bruemmer F."/>
            <person name="Labrenz M."/>
            <person name="Spormann A.M."/>
            <person name="Op den Camp H."/>
            <person name="Overmann J."/>
            <person name="Amann R."/>
            <person name="Jetten M.S.M."/>
            <person name="Mascher T."/>
            <person name="Medema M.H."/>
            <person name="Devos D.P."/>
            <person name="Kaster A.-K."/>
            <person name="Ovreas L."/>
            <person name="Rohde M."/>
            <person name="Galperin M.Y."/>
            <person name="Jogler C."/>
        </authorList>
    </citation>
    <scope>NUCLEOTIDE SEQUENCE [LARGE SCALE GENOMIC DNA]</scope>
    <source>
        <strain evidence="1 2">V6</strain>
    </source>
</reference>
<evidence type="ECO:0000313" key="1">
    <source>
        <dbReference type="EMBL" id="QDU04885.1"/>
    </source>
</evidence>